<dbReference type="EMBL" id="JBAKAZ010000004">
    <property type="protein sequence ID" value="MEL0628320.1"/>
    <property type="molecule type" value="Genomic_DNA"/>
</dbReference>
<protein>
    <recommendedName>
        <fullName evidence="3">Tetratricopeptide repeat protein</fullName>
    </recommendedName>
</protein>
<accession>A0ABU9GM06</accession>
<gene>
    <name evidence="1" type="ORF">V6256_01750</name>
</gene>
<dbReference type="RefSeq" id="WP_341596269.1">
    <property type="nucleotide sequence ID" value="NZ_JBAKAZ010000004.1"/>
</dbReference>
<dbReference type="Gene3D" id="1.25.40.10">
    <property type="entry name" value="Tetratricopeptide repeat domain"/>
    <property type="match status" value="1"/>
</dbReference>
<dbReference type="Proteomes" id="UP001369082">
    <property type="component" value="Unassembled WGS sequence"/>
</dbReference>
<reference evidence="1 2" key="1">
    <citation type="submission" date="2024-02" db="EMBL/GenBank/DDBJ databases">
        <title>Bacteria isolated from the canopy kelp, Nereocystis luetkeana.</title>
        <authorList>
            <person name="Pfister C.A."/>
            <person name="Younker I.T."/>
            <person name="Light S.H."/>
        </authorList>
    </citation>
    <scope>NUCLEOTIDE SEQUENCE [LARGE SCALE GENOMIC DNA]</scope>
    <source>
        <strain evidence="1 2">TI.1.05</strain>
    </source>
</reference>
<proteinExistence type="predicted"/>
<dbReference type="SUPFAM" id="SSF48452">
    <property type="entry name" value="TPR-like"/>
    <property type="match status" value="1"/>
</dbReference>
<sequence>MALFSKLRTKPSSAYGKENTYRDKNYYREAIYDYERQLAKQPKCVDLLCRWIENYHELASIYAQEGKIESAQKCLLIPHRSMLYMAQEHKADDEQEQIALRALSLTLPPLMAFASIYPPCSSCMTSLKSQLDMIEKNTKADH</sequence>
<dbReference type="InterPro" id="IPR011990">
    <property type="entry name" value="TPR-like_helical_dom_sf"/>
</dbReference>
<evidence type="ECO:0000313" key="1">
    <source>
        <dbReference type="EMBL" id="MEL0628320.1"/>
    </source>
</evidence>
<evidence type="ECO:0008006" key="3">
    <source>
        <dbReference type="Google" id="ProtNLM"/>
    </source>
</evidence>
<evidence type="ECO:0000313" key="2">
    <source>
        <dbReference type="Proteomes" id="UP001369082"/>
    </source>
</evidence>
<name>A0ABU9GM06_9GAMM</name>
<organism evidence="1 2">
    <name type="scientific">Psychromonas aquatilis</name>
    <dbReference type="NCBI Taxonomy" id="2005072"/>
    <lineage>
        <taxon>Bacteria</taxon>
        <taxon>Pseudomonadati</taxon>
        <taxon>Pseudomonadota</taxon>
        <taxon>Gammaproteobacteria</taxon>
        <taxon>Alteromonadales</taxon>
        <taxon>Psychromonadaceae</taxon>
        <taxon>Psychromonas</taxon>
    </lineage>
</organism>
<comment type="caution">
    <text evidence="1">The sequence shown here is derived from an EMBL/GenBank/DDBJ whole genome shotgun (WGS) entry which is preliminary data.</text>
</comment>
<keyword evidence="2" id="KW-1185">Reference proteome</keyword>